<comment type="caution">
    <text evidence="8">The sequence shown here is derived from an EMBL/GenBank/DDBJ whole genome shotgun (WGS) entry which is preliminary data.</text>
</comment>
<dbReference type="InterPro" id="IPR008902">
    <property type="entry name" value="Rhamnosid_concanavalin"/>
</dbReference>
<dbReference type="GO" id="GO:0030596">
    <property type="term" value="F:alpha-L-rhamnosidase activity"/>
    <property type="evidence" value="ECO:0007669"/>
    <property type="project" value="UniProtKB-EC"/>
</dbReference>
<dbReference type="Pfam" id="PF25788">
    <property type="entry name" value="Ig_Rha78A_N"/>
    <property type="match status" value="1"/>
</dbReference>
<dbReference type="PANTHER" id="PTHR33307">
    <property type="entry name" value="ALPHA-RHAMNOSIDASE (EUROFUNG)"/>
    <property type="match status" value="1"/>
</dbReference>
<dbReference type="InterPro" id="IPR013783">
    <property type="entry name" value="Ig-like_fold"/>
</dbReference>
<dbReference type="InterPro" id="IPR013737">
    <property type="entry name" value="Bac_rhamnosid_N"/>
</dbReference>
<dbReference type="RefSeq" id="WP_069152722.1">
    <property type="nucleotide sequence ID" value="NZ_CAJLDD010000006.1"/>
</dbReference>
<dbReference type="Pfam" id="PF17390">
    <property type="entry name" value="Bac_rhamnosid_C"/>
    <property type="match status" value="1"/>
</dbReference>
<reference evidence="8 9" key="1">
    <citation type="submission" date="2016-07" db="EMBL/GenBank/DDBJ databases">
        <title>Characterization of isolates of Eisenbergiella tayi derived from blood cultures, using whole genome sequencing.</title>
        <authorList>
            <person name="Burdz T."/>
            <person name="Wiebe D."/>
            <person name="Huynh C."/>
            <person name="Bernard K."/>
        </authorList>
    </citation>
    <scope>NUCLEOTIDE SEQUENCE [LARGE SCALE GENOMIC DNA]</scope>
    <source>
        <strain evidence="8 9">NML 110608</strain>
    </source>
</reference>
<dbReference type="PANTHER" id="PTHR33307:SF6">
    <property type="entry name" value="ALPHA-RHAMNOSIDASE (EUROFUNG)-RELATED"/>
    <property type="match status" value="1"/>
</dbReference>
<accession>A0A1E3AE14</accession>
<dbReference type="InterPro" id="IPR016007">
    <property type="entry name" value="Alpha_rhamnosid"/>
</dbReference>
<dbReference type="EC" id="3.2.1.40" evidence="2"/>
<dbReference type="EMBL" id="MCGH01000002">
    <property type="protein sequence ID" value="ODM06964.1"/>
    <property type="molecule type" value="Genomic_DNA"/>
</dbReference>
<dbReference type="Pfam" id="PF08531">
    <property type="entry name" value="Bac_rhamnosid_N"/>
    <property type="match status" value="1"/>
</dbReference>
<protein>
    <recommendedName>
        <fullName evidence="2">alpha-L-rhamnosidase</fullName>
        <ecNumber evidence="2">3.2.1.40</ecNumber>
    </recommendedName>
</protein>
<evidence type="ECO:0000256" key="1">
    <source>
        <dbReference type="ARBA" id="ARBA00001445"/>
    </source>
</evidence>
<keyword evidence="3" id="KW-0378">Hydrolase</keyword>
<feature type="domain" description="Alpha-L-rhamnosidase concanavalin-like" evidence="4">
    <location>
        <begin position="304"/>
        <end position="389"/>
    </location>
</feature>
<dbReference type="Gene3D" id="2.60.120.260">
    <property type="entry name" value="Galactose-binding domain-like"/>
    <property type="match status" value="2"/>
</dbReference>
<dbReference type="InterPro" id="IPR035398">
    <property type="entry name" value="Bac_rhamnosid_C"/>
</dbReference>
<feature type="domain" description="Alpha-L-rhamnosidase six-hairpin glycosidase" evidence="6">
    <location>
        <begin position="430"/>
        <end position="776"/>
    </location>
</feature>
<comment type="catalytic activity">
    <reaction evidence="1">
        <text>Hydrolysis of terminal non-reducing alpha-L-rhamnose residues in alpha-L-rhamnosides.</text>
        <dbReference type="EC" id="3.2.1.40"/>
    </reaction>
</comment>
<sequence length="891" mass="100976">MKITECKTNHYVNPLGYCFENPVFSWKVTDAEGKKMVSARILIAADERMEQRITDTGYQTDISSLAAPVMMKMKPRTRYYWTVCVRTDADEEAVSDVHWFESAKEGENWEGKWIGCLSEGKESHVFYKEIEIAKRVSRARLYITGLGLYEAMWDGNKIGEELLTPYCNNYNSWIQYQTYDVTDRIQQSGTLSVMLGPGWYKGRFGYAGNWEKGYYGDNFKLLSELRIEYEDGSEQIIGTDDSWKVRTSNLVFSGIYDGEWRDDTRKTGEDGSAVCVEAPRGKLTARLSTPVTVKTEFPAESLIHTPAGETVLDLGQNITGIFSLRVNEPEGTVIHIQTGEILQQGNFYRDNLRSARSEYFYISNGTEQTITPHFTFYGYRYVKIEKTLCEDAAEAYAVMEGEKKDVIYTPMPDSVKDSFVGLAVYSSLPRTGSLVTGNPLLNRLILNTEWGQKDNFVDVPTDCPQRDERMGWTGDAQVFSATACYIRDCYSFYYKYIFDMETEQESRGGMVPNVVPAFDVDSTSSVWGDATTIIPWNMYRFYGDAGILEKHYSSMKAWVDYMTSVNETAEGKKDGWRRAIHYGDWLALDGDGGTEGVKGGTDDGFIADVYYRLSTQLTAKTARILRKTEDAEKYEALSDNILKEIRAEYFSPNGRSCVNTQTGYLLTLRHGLSKDRERTGIDLKRSLKSNGNRLQTGFVGTPILLEELTKAGMSDLAYHLLLNEDYPGWLYEVKVGATTIWERWNSVLADGSISSTGMNSLNHYSYGAVVEWMYSYMAGIRQAEDSVGFQKVILAPVPDPRVGQVACEYNSASGLWKSAWKFEDECHIRLAFSVPFGCEAVLYLPLAPAEIFTDKKNPIFECVRENVCYLTAGEYEITYKIREPEKDAEEE</sequence>
<dbReference type="Gene3D" id="2.60.40.10">
    <property type="entry name" value="Immunoglobulins"/>
    <property type="match status" value="1"/>
</dbReference>
<dbReference type="Pfam" id="PF05592">
    <property type="entry name" value="Bac_rhamnosid"/>
    <property type="match status" value="1"/>
</dbReference>
<evidence type="ECO:0000256" key="3">
    <source>
        <dbReference type="ARBA" id="ARBA00022801"/>
    </source>
</evidence>
<evidence type="ECO:0000313" key="8">
    <source>
        <dbReference type="EMBL" id="ODM06964.1"/>
    </source>
</evidence>
<feature type="domain" description="Bacterial alpha-L-rhamnosidase N-terminal" evidence="5">
    <location>
        <begin position="134"/>
        <end position="268"/>
    </location>
</feature>
<dbReference type="SUPFAM" id="SSF48208">
    <property type="entry name" value="Six-hairpin glycosidases"/>
    <property type="match status" value="1"/>
</dbReference>
<evidence type="ECO:0000259" key="7">
    <source>
        <dbReference type="Pfam" id="PF17390"/>
    </source>
</evidence>
<proteinExistence type="predicted"/>
<evidence type="ECO:0000259" key="4">
    <source>
        <dbReference type="Pfam" id="PF05592"/>
    </source>
</evidence>
<evidence type="ECO:0000259" key="5">
    <source>
        <dbReference type="Pfam" id="PF08531"/>
    </source>
</evidence>
<evidence type="ECO:0000259" key="6">
    <source>
        <dbReference type="Pfam" id="PF17389"/>
    </source>
</evidence>
<dbReference type="Proteomes" id="UP000094067">
    <property type="component" value="Unassembled WGS sequence"/>
</dbReference>
<dbReference type="Pfam" id="PF17389">
    <property type="entry name" value="Bac_rhamnosid6H"/>
    <property type="match status" value="1"/>
</dbReference>
<feature type="domain" description="Alpha-L-rhamnosidase C-terminal" evidence="7">
    <location>
        <begin position="779"/>
        <end position="855"/>
    </location>
</feature>
<dbReference type="Gene3D" id="1.50.10.10">
    <property type="match status" value="1"/>
</dbReference>
<gene>
    <name evidence="8" type="ORF">BEI61_02854</name>
</gene>
<dbReference type="Gene3D" id="2.60.420.10">
    <property type="entry name" value="Maltose phosphorylase, domain 3"/>
    <property type="match status" value="1"/>
</dbReference>
<evidence type="ECO:0000256" key="2">
    <source>
        <dbReference type="ARBA" id="ARBA00012652"/>
    </source>
</evidence>
<dbReference type="GO" id="GO:0005975">
    <property type="term" value="P:carbohydrate metabolic process"/>
    <property type="evidence" value="ECO:0007669"/>
    <property type="project" value="InterPro"/>
</dbReference>
<dbReference type="PATRIC" id="fig|1432052.4.peg.3179"/>
<dbReference type="PIRSF" id="PIRSF010631">
    <property type="entry name" value="A-rhamnsds"/>
    <property type="match status" value="1"/>
</dbReference>
<dbReference type="InterPro" id="IPR012341">
    <property type="entry name" value="6hp_glycosidase-like_sf"/>
</dbReference>
<dbReference type="AlphaFoldDB" id="A0A1E3AE14"/>
<dbReference type="InterPro" id="IPR008928">
    <property type="entry name" value="6-hairpin_glycosidase_sf"/>
</dbReference>
<dbReference type="InterPro" id="IPR035396">
    <property type="entry name" value="Bac_rhamnosid6H"/>
</dbReference>
<name>A0A1E3AE14_9FIRM</name>
<evidence type="ECO:0000313" key="9">
    <source>
        <dbReference type="Proteomes" id="UP000094067"/>
    </source>
</evidence>
<organism evidence="8 9">
    <name type="scientific">Eisenbergiella tayi</name>
    <dbReference type="NCBI Taxonomy" id="1432052"/>
    <lineage>
        <taxon>Bacteria</taxon>
        <taxon>Bacillati</taxon>
        <taxon>Bacillota</taxon>
        <taxon>Clostridia</taxon>
        <taxon>Lachnospirales</taxon>
        <taxon>Lachnospiraceae</taxon>
        <taxon>Eisenbergiella</taxon>
    </lineage>
</organism>